<keyword evidence="1" id="KW-1133">Transmembrane helix</keyword>
<name>A0A147JAS3_9SPHN</name>
<reference evidence="5 6" key="1">
    <citation type="journal article" date="2016" name="Front. Microbiol.">
        <title>Genomic Resource of Rice Seed Associated Bacteria.</title>
        <authorList>
            <person name="Midha S."/>
            <person name="Bansal K."/>
            <person name="Sharma S."/>
            <person name="Kumar N."/>
            <person name="Patil P.P."/>
            <person name="Chaudhry V."/>
            <person name="Patil P.B."/>
        </authorList>
    </citation>
    <scope>NUCLEOTIDE SEQUENCE [LARGE SCALE GENOMIC DNA]</scope>
    <source>
        <strain evidence="4 6">NS258</strain>
        <strain evidence="3 5">NS319</strain>
    </source>
</reference>
<gene>
    <name evidence="4" type="ORF">NS258_05525</name>
    <name evidence="3" type="ORF">NS319_05505</name>
</gene>
<evidence type="ECO:0000259" key="2">
    <source>
        <dbReference type="Pfam" id="PF04773"/>
    </source>
</evidence>
<feature type="transmembrane region" description="Helical" evidence="1">
    <location>
        <begin position="97"/>
        <end position="115"/>
    </location>
</feature>
<evidence type="ECO:0000313" key="4">
    <source>
        <dbReference type="EMBL" id="KTW15252.1"/>
    </source>
</evidence>
<dbReference type="Proteomes" id="UP000072867">
    <property type="component" value="Unassembled WGS sequence"/>
</dbReference>
<comment type="caution">
    <text evidence="4">The sequence shown here is derived from an EMBL/GenBank/DDBJ whole genome shotgun (WGS) entry which is preliminary data.</text>
</comment>
<feature type="domain" description="FecR protein" evidence="2">
    <location>
        <begin position="127"/>
        <end position="216"/>
    </location>
</feature>
<keyword evidence="1" id="KW-0812">Transmembrane</keyword>
<dbReference type="PANTHER" id="PTHR30273">
    <property type="entry name" value="PERIPLASMIC SIGNAL SENSOR AND SIGMA FACTOR ACTIVATOR FECR-RELATED"/>
    <property type="match status" value="1"/>
</dbReference>
<protein>
    <recommendedName>
        <fullName evidence="2">FecR protein domain-containing protein</fullName>
    </recommendedName>
</protein>
<evidence type="ECO:0000313" key="5">
    <source>
        <dbReference type="Proteomes" id="UP000072867"/>
    </source>
</evidence>
<dbReference type="GO" id="GO:0016989">
    <property type="term" value="F:sigma factor antagonist activity"/>
    <property type="evidence" value="ECO:0007669"/>
    <property type="project" value="TreeGrafter"/>
</dbReference>
<dbReference type="EMBL" id="LDTC01000035">
    <property type="protein sequence ID" value="KTW15252.1"/>
    <property type="molecule type" value="Genomic_DNA"/>
</dbReference>
<dbReference type="InterPro" id="IPR012373">
    <property type="entry name" value="Ferrdict_sens_TM"/>
</dbReference>
<keyword evidence="1" id="KW-0472">Membrane</keyword>
<organism evidence="4 6">
    <name type="scientific">Sphingomonas sanguinis</name>
    <dbReference type="NCBI Taxonomy" id="33051"/>
    <lineage>
        <taxon>Bacteria</taxon>
        <taxon>Pseudomonadati</taxon>
        <taxon>Pseudomonadota</taxon>
        <taxon>Alphaproteobacteria</taxon>
        <taxon>Sphingomonadales</taxon>
        <taxon>Sphingomonadaceae</taxon>
        <taxon>Sphingomonas</taxon>
    </lineage>
</organism>
<dbReference type="PATRIC" id="fig|33051.3.peg.2096"/>
<dbReference type="EMBL" id="LDTD01000034">
    <property type="protein sequence ID" value="KTT71769.1"/>
    <property type="molecule type" value="Genomic_DNA"/>
</dbReference>
<accession>A0A147JAS3</accession>
<dbReference type="Pfam" id="PF04773">
    <property type="entry name" value="FecR"/>
    <property type="match status" value="1"/>
</dbReference>
<evidence type="ECO:0000313" key="6">
    <source>
        <dbReference type="Proteomes" id="UP000074410"/>
    </source>
</evidence>
<dbReference type="RefSeq" id="WP_058716131.1">
    <property type="nucleotide sequence ID" value="NZ_LDTC01000035.1"/>
</dbReference>
<dbReference type="PANTHER" id="PTHR30273:SF2">
    <property type="entry name" value="PROTEIN FECR"/>
    <property type="match status" value="1"/>
</dbReference>
<dbReference type="AlphaFoldDB" id="A0A147JAS3"/>
<dbReference type="PIRSF" id="PIRSF018266">
    <property type="entry name" value="FecR"/>
    <property type="match status" value="1"/>
</dbReference>
<evidence type="ECO:0000256" key="1">
    <source>
        <dbReference type="SAM" id="Phobius"/>
    </source>
</evidence>
<evidence type="ECO:0000313" key="3">
    <source>
        <dbReference type="EMBL" id="KTT71769.1"/>
    </source>
</evidence>
<dbReference type="Proteomes" id="UP000074410">
    <property type="component" value="Unassembled WGS sequence"/>
</dbReference>
<proteinExistence type="predicted"/>
<dbReference type="InterPro" id="IPR006860">
    <property type="entry name" value="FecR"/>
</dbReference>
<dbReference type="Gene3D" id="2.60.120.1440">
    <property type="match status" value="1"/>
</dbReference>
<sequence>MTLRETAADIDEAAALWAARIDRGLTAAEETELEAWLAADIRREGALVRAEAAWLHAERAASLGAMPAGAADPRPEMPTIADLAERRATRALWTRRAALVGGGAVAASLAGGLLLPRAAPPSEQMFSTGAGQIGQLALADGTRLVLDTATRVAATIGADGHRVRLIEGRVLFDLGQQDGRPFTVTARDIPMRGTGLFSVAALASQPLGVMVERGRVLVGTAAHSVGLAAGMTLSLPEGARLATATIRHVSAEAMREAMQWRSGLLAFTGMTLGEAAAQMNRYGGVPIVVPDATLAMAPIAGVFRNNDPAGFAAAIADSLAARTFRRDGAIVIEK</sequence>